<gene>
    <name evidence="2" type="ORF">ACFPYI_03930</name>
</gene>
<keyword evidence="1" id="KW-0472">Membrane</keyword>
<evidence type="ECO:0000313" key="2">
    <source>
        <dbReference type="EMBL" id="MFC5970471.1"/>
    </source>
</evidence>
<evidence type="ECO:0000313" key="3">
    <source>
        <dbReference type="Proteomes" id="UP001596099"/>
    </source>
</evidence>
<feature type="transmembrane region" description="Helical" evidence="1">
    <location>
        <begin position="32"/>
        <end position="49"/>
    </location>
</feature>
<comment type="caution">
    <text evidence="2">The sequence shown here is derived from an EMBL/GenBank/DDBJ whole genome shotgun (WGS) entry which is preliminary data.</text>
</comment>
<keyword evidence="1" id="KW-1133">Transmembrane helix</keyword>
<protein>
    <submittedName>
        <fullName evidence="2">Uncharacterized protein</fullName>
    </submittedName>
</protein>
<reference evidence="2 3" key="1">
    <citation type="journal article" date="2019" name="Int. J. Syst. Evol. Microbiol.">
        <title>The Global Catalogue of Microorganisms (GCM) 10K type strain sequencing project: providing services to taxonomists for standard genome sequencing and annotation.</title>
        <authorList>
            <consortium name="The Broad Institute Genomics Platform"/>
            <consortium name="The Broad Institute Genome Sequencing Center for Infectious Disease"/>
            <person name="Wu L."/>
            <person name="Ma J."/>
        </authorList>
    </citation>
    <scope>NUCLEOTIDE SEQUENCE [LARGE SCALE GENOMIC DNA]</scope>
    <source>
        <strain evidence="2 3">CGMCC 1.12543</strain>
    </source>
</reference>
<keyword evidence="3" id="KW-1185">Reference proteome</keyword>
<sequence>MATQSELLSVLVLSQFVFWGVVGLILDFEAALPVLPLVLLFGFALYAYLS</sequence>
<dbReference type="AlphaFoldDB" id="A0ABD5RJE0"/>
<name>A0ABD5RJE0_9EURY</name>
<evidence type="ECO:0000256" key="1">
    <source>
        <dbReference type="SAM" id="Phobius"/>
    </source>
</evidence>
<accession>A0ABD5RJE0</accession>
<dbReference type="EMBL" id="JBHSQH010000001">
    <property type="protein sequence ID" value="MFC5970471.1"/>
    <property type="molecule type" value="Genomic_DNA"/>
</dbReference>
<feature type="transmembrane region" description="Helical" evidence="1">
    <location>
        <begin position="7"/>
        <end position="26"/>
    </location>
</feature>
<organism evidence="2 3">
    <name type="scientific">Halomarina salina</name>
    <dbReference type="NCBI Taxonomy" id="1872699"/>
    <lineage>
        <taxon>Archaea</taxon>
        <taxon>Methanobacteriati</taxon>
        <taxon>Methanobacteriota</taxon>
        <taxon>Stenosarchaea group</taxon>
        <taxon>Halobacteria</taxon>
        <taxon>Halobacteriales</taxon>
        <taxon>Natronomonadaceae</taxon>
        <taxon>Halomarina</taxon>
    </lineage>
</organism>
<proteinExistence type="predicted"/>
<dbReference type="RefSeq" id="WP_247419678.1">
    <property type="nucleotide sequence ID" value="NZ_JALLGW010000002.1"/>
</dbReference>
<keyword evidence="1" id="KW-0812">Transmembrane</keyword>
<dbReference type="Proteomes" id="UP001596099">
    <property type="component" value="Unassembled WGS sequence"/>
</dbReference>